<evidence type="ECO:0000256" key="1">
    <source>
        <dbReference type="SAM" id="SignalP"/>
    </source>
</evidence>
<evidence type="ECO:0000313" key="3">
    <source>
        <dbReference type="Proteomes" id="UP000009235"/>
    </source>
</evidence>
<sequence>MPFSRPATIALATAAALLIPTATAAADTVEADVDISITGYILDVSIENARVTPGGQYATDCTVVIAGGPGIILSIHFQEGSPWPGEDGVLVPHGFTHPFSEGSGGGTADLAPVFSDLAELISIPQSALEGDYLFTTSCNSLTASNTVDTRSLRIPSSGGGGSLDFDFVGGLFGSI</sequence>
<name>F6EJB9_HOYSD</name>
<protein>
    <recommendedName>
        <fullName evidence="4">Secreted protein</fullName>
    </recommendedName>
</protein>
<accession>F6EJB9</accession>
<keyword evidence="1" id="KW-0732">Signal</keyword>
<evidence type="ECO:0008006" key="4">
    <source>
        <dbReference type="Google" id="ProtNLM"/>
    </source>
</evidence>
<dbReference type="Proteomes" id="UP000009235">
    <property type="component" value="Chromosome"/>
</dbReference>
<organism evidence="2 3">
    <name type="scientific">Hoyosella subflava (strain DSM 45089 / JCM 17490 / NBRC 109087 / DQS3-9A1)</name>
    <name type="common">Amycolicicoccus subflavus</name>
    <dbReference type="NCBI Taxonomy" id="443218"/>
    <lineage>
        <taxon>Bacteria</taxon>
        <taxon>Bacillati</taxon>
        <taxon>Actinomycetota</taxon>
        <taxon>Actinomycetes</taxon>
        <taxon>Mycobacteriales</taxon>
        <taxon>Hoyosellaceae</taxon>
        <taxon>Hoyosella</taxon>
    </lineage>
</organism>
<keyword evidence="3" id="KW-1185">Reference proteome</keyword>
<dbReference type="KEGG" id="asd:AS9A_4101"/>
<dbReference type="RefSeq" id="WP_013808884.1">
    <property type="nucleotide sequence ID" value="NC_015564.1"/>
</dbReference>
<dbReference type="AlphaFoldDB" id="F6EJB9"/>
<proteinExistence type="predicted"/>
<feature type="signal peptide" evidence="1">
    <location>
        <begin position="1"/>
        <end position="25"/>
    </location>
</feature>
<evidence type="ECO:0000313" key="2">
    <source>
        <dbReference type="EMBL" id="AEF42535.1"/>
    </source>
</evidence>
<gene>
    <name evidence="2" type="ordered locus">AS9A_4101</name>
</gene>
<feature type="chain" id="PRO_5039111881" description="Secreted protein" evidence="1">
    <location>
        <begin position="26"/>
        <end position="175"/>
    </location>
</feature>
<dbReference type="HOGENOM" id="CLU_1529480_0_0_11"/>
<reference evidence="2 3" key="1">
    <citation type="journal article" date="2011" name="J. Bacteriol.">
        <title>Complete genome sequence of Amycolicicoccus subflavus DQS3-9A1T, an actinomycete isolated from crude oil-polluted soil.</title>
        <authorList>
            <person name="Cai M."/>
            <person name="Chen W.M."/>
            <person name="Nie Y."/>
            <person name="Chi C.Q."/>
            <person name="Wang Y.N."/>
            <person name="Tang Y.Q."/>
            <person name="Li G.Y."/>
            <person name="Wu X.L."/>
        </authorList>
    </citation>
    <scope>NUCLEOTIDE SEQUENCE [LARGE SCALE GENOMIC DNA]</scope>
    <source>
        <strain evidence="3">DSM 45089 / DQS3-9A1</strain>
    </source>
</reference>
<dbReference type="EMBL" id="CP002786">
    <property type="protein sequence ID" value="AEF42535.1"/>
    <property type="molecule type" value="Genomic_DNA"/>
</dbReference>